<proteinExistence type="inferred from homology"/>
<comment type="caution">
    <text evidence="9">The sequence shown here is derived from an EMBL/GenBank/DDBJ whole genome shotgun (WGS) entry which is preliminary data.</text>
</comment>
<dbReference type="AlphaFoldDB" id="A0A398AZZ5"/>
<name>A0A398AZZ5_9BACI</name>
<feature type="transmembrane region" description="Helical" evidence="8">
    <location>
        <begin position="32"/>
        <end position="50"/>
    </location>
</feature>
<evidence type="ECO:0000256" key="2">
    <source>
        <dbReference type="ARBA" id="ARBA00022448"/>
    </source>
</evidence>
<evidence type="ECO:0000256" key="3">
    <source>
        <dbReference type="ARBA" id="ARBA00022475"/>
    </source>
</evidence>
<keyword evidence="3" id="KW-1003">Cell membrane</keyword>
<feature type="transmembrane region" description="Helical" evidence="8">
    <location>
        <begin position="57"/>
        <end position="78"/>
    </location>
</feature>
<sequence>MSYLYLALAIVAELIGTSLLKASEGFSKFWPAVGVMVFFLTSFFFLSLSFKTIPLNIAYAIWSGLGTVATVLISVLIWKEKVTFGSLVGIGLIVAGVVVLQMFSPSNGEAQIEKQHYSIHGEQ</sequence>
<evidence type="ECO:0000256" key="6">
    <source>
        <dbReference type="ARBA" id="ARBA00023136"/>
    </source>
</evidence>
<keyword evidence="10" id="KW-1185">Reference proteome</keyword>
<dbReference type="GO" id="GO:0022857">
    <property type="term" value="F:transmembrane transporter activity"/>
    <property type="evidence" value="ECO:0007669"/>
    <property type="project" value="InterPro"/>
</dbReference>
<dbReference type="SUPFAM" id="SSF103481">
    <property type="entry name" value="Multidrug resistance efflux transporter EmrE"/>
    <property type="match status" value="1"/>
</dbReference>
<evidence type="ECO:0000256" key="7">
    <source>
        <dbReference type="RuleBase" id="RU003942"/>
    </source>
</evidence>
<comment type="similarity">
    <text evidence="7">Belongs to the drug/metabolite transporter (DMT) superfamily. Small multidrug resistance (SMR) (TC 2.A.7.1) family.</text>
</comment>
<reference evidence="9 10" key="1">
    <citation type="submission" date="2018-08" db="EMBL/GenBank/DDBJ databases">
        <title>Bacillus jemisoniae sp. nov., Bacillus chryseoplanitiae sp. nov., Bacillus resnikiae sp. nov., and Bacillus frankliniae sp. nov., isolated from Viking spacecraft and associated surfaces.</title>
        <authorList>
            <person name="Seuylemezian A."/>
            <person name="Vaishampayan P."/>
        </authorList>
    </citation>
    <scope>NUCLEOTIDE SEQUENCE [LARGE SCALE GENOMIC DNA]</scope>
    <source>
        <strain evidence="9 10">JJ-247</strain>
    </source>
</reference>
<evidence type="ECO:0000313" key="9">
    <source>
        <dbReference type="EMBL" id="RID82228.1"/>
    </source>
</evidence>
<dbReference type="FunFam" id="1.10.3730.20:FF:000001">
    <property type="entry name" value="Quaternary ammonium compound resistance transporter SugE"/>
    <property type="match status" value="1"/>
</dbReference>
<evidence type="ECO:0000256" key="8">
    <source>
        <dbReference type="SAM" id="Phobius"/>
    </source>
</evidence>
<keyword evidence="2" id="KW-0813">Transport</keyword>
<dbReference type="Pfam" id="PF00893">
    <property type="entry name" value="Multi_Drug_Res"/>
    <property type="match status" value="1"/>
</dbReference>
<keyword evidence="4 7" id="KW-0812">Transmembrane</keyword>
<dbReference type="InterPro" id="IPR037185">
    <property type="entry name" value="EmrE-like"/>
</dbReference>
<dbReference type="InterPro" id="IPR000390">
    <property type="entry name" value="Small_drug/metabolite_transptr"/>
</dbReference>
<protein>
    <submittedName>
        <fullName evidence="9">QacE family quaternary ammonium compound efflux SMR transporter</fullName>
    </submittedName>
</protein>
<evidence type="ECO:0000256" key="4">
    <source>
        <dbReference type="ARBA" id="ARBA00022692"/>
    </source>
</evidence>
<organism evidence="9 10">
    <name type="scientific">Mesobacillus zeae</name>
    <dbReference type="NCBI Taxonomy" id="1917180"/>
    <lineage>
        <taxon>Bacteria</taxon>
        <taxon>Bacillati</taxon>
        <taxon>Bacillota</taxon>
        <taxon>Bacilli</taxon>
        <taxon>Bacillales</taxon>
        <taxon>Bacillaceae</taxon>
        <taxon>Mesobacillus</taxon>
    </lineage>
</organism>
<evidence type="ECO:0000313" key="10">
    <source>
        <dbReference type="Proteomes" id="UP000265816"/>
    </source>
</evidence>
<dbReference type="Proteomes" id="UP000265816">
    <property type="component" value="Unassembled WGS sequence"/>
</dbReference>
<keyword evidence="6 8" id="KW-0472">Membrane</keyword>
<accession>A0A398AZZ5</accession>
<dbReference type="PANTHER" id="PTHR30561">
    <property type="entry name" value="SMR FAMILY PROTON-DEPENDENT DRUG EFFLUX TRANSPORTER SUGE"/>
    <property type="match status" value="1"/>
</dbReference>
<dbReference type="RefSeq" id="WP_119114535.1">
    <property type="nucleotide sequence ID" value="NZ_CBCSEO010000018.1"/>
</dbReference>
<dbReference type="PANTHER" id="PTHR30561:SF1">
    <property type="entry name" value="MULTIDRUG TRANSPORTER EMRE"/>
    <property type="match status" value="1"/>
</dbReference>
<dbReference type="EMBL" id="QWVT01000040">
    <property type="protein sequence ID" value="RID82228.1"/>
    <property type="molecule type" value="Genomic_DNA"/>
</dbReference>
<keyword evidence="5 8" id="KW-1133">Transmembrane helix</keyword>
<evidence type="ECO:0000256" key="5">
    <source>
        <dbReference type="ARBA" id="ARBA00022989"/>
    </source>
</evidence>
<comment type="subcellular location">
    <subcellularLocation>
        <location evidence="1 7">Cell membrane</location>
        <topology evidence="1 7">Multi-pass membrane protein</topology>
    </subcellularLocation>
</comment>
<dbReference type="InterPro" id="IPR045324">
    <property type="entry name" value="Small_multidrug_res"/>
</dbReference>
<dbReference type="GO" id="GO:0005886">
    <property type="term" value="C:plasma membrane"/>
    <property type="evidence" value="ECO:0007669"/>
    <property type="project" value="UniProtKB-SubCell"/>
</dbReference>
<feature type="transmembrane region" description="Helical" evidence="8">
    <location>
        <begin position="84"/>
        <end position="104"/>
    </location>
</feature>
<gene>
    <name evidence="9" type="ORF">D1970_19540</name>
</gene>
<dbReference type="Gene3D" id="1.10.3730.20">
    <property type="match status" value="1"/>
</dbReference>
<dbReference type="OrthoDB" id="21828at2"/>
<evidence type="ECO:0000256" key="1">
    <source>
        <dbReference type="ARBA" id="ARBA00004651"/>
    </source>
</evidence>